<comment type="similarity">
    <text evidence="1">Belongs to the protein prenyltransferase subunit alpha family.</text>
</comment>
<evidence type="ECO:0000313" key="6">
    <source>
        <dbReference type="EnsemblPlants" id="QL03p030425:mrna"/>
    </source>
</evidence>
<feature type="region of interest" description="Disordered" evidence="5">
    <location>
        <begin position="118"/>
        <end position="139"/>
    </location>
</feature>
<keyword evidence="7" id="KW-1185">Reference proteome</keyword>
<keyword evidence="3" id="KW-0808">Transferase</keyword>
<evidence type="ECO:0000256" key="1">
    <source>
        <dbReference type="ARBA" id="ARBA00006734"/>
    </source>
</evidence>
<dbReference type="Proteomes" id="UP000594261">
    <property type="component" value="Chromosome 3"/>
</dbReference>
<evidence type="ECO:0008006" key="8">
    <source>
        <dbReference type="Google" id="ProtNLM"/>
    </source>
</evidence>
<dbReference type="PROSITE" id="PS51147">
    <property type="entry name" value="PFTA"/>
    <property type="match status" value="2"/>
</dbReference>
<evidence type="ECO:0000256" key="4">
    <source>
        <dbReference type="ARBA" id="ARBA00022737"/>
    </source>
</evidence>
<accession>A0A7N2L5V8</accession>
<dbReference type="GO" id="GO:0005965">
    <property type="term" value="C:protein farnesyltransferase complex"/>
    <property type="evidence" value="ECO:0007669"/>
    <property type="project" value="TreeGrafter"/>
</dbReference>
<keyword evidence="2" id="KW-0637">Prenyltransferase</keyword>
<dbReference type="EnsemblPlants" id="QL03p030425:mrna">
    <property type="protein sequence ID" value="QL03p030425:mrna"/>
    <property type="gene ID" value="QL03p030425"/>
</dbReference>
<dbReference type="PANTHER" id="PTHR11129">
    <property type="entry name" value="PROTEIN FARNESYLTRANSFERASE ALPHA SUBUNIT/RAB GERANYLGERANYL TRANSFERASE ALPHA SUBUNIT"/>
    <property type="match status" value="1"/>
</dbReference>
<dbReference type="PANTHER" id="PTHR11129:SF10">
    <property type="entry name" value="PROTEIN PRENYLYLTRANSFERASE SUPERFAMILY PROTEIN"/>
    <property type="match status" value="1"/>
</dbReference>
<organism evidence="6 7">
    <name type="scientific">Quercus lobata</name>
    <name type="common">Valley oak</name>
    <dbReference type="NCBI Taxonomy" id="97700"/>
    <lineage>
        <taxon>Eukaryota</taxon>
        <taxon>Viridiplantae</taxon>
        <taxon>Streptophyta</taxon>
        <taxon>Embryophyta</taxon>
        <taxon>Tracheophyta</taxon>
        <taxon>Spermatophyta</taxon>
        <taxon>Magnoliopsida</taxon>
        <taxon>eudicotyledons</taxon>
        <taxon>Gunneridae</taxon>
        <taxon>Pentapetalae</taxon>
        <taxon>rosids</taxon>
        <taxon>fabids</taxon>
        <taxon>Fagales</taxon>
        <taxon>Fagaceae</taxon>
        <taxon>Quercus</taxon>
    </lineage>
</organism>
<dbReference type="FunCoup" id="A0A7N2L5V8">
    <property type="interactions" value="853"/>
</dbReference>
<protein>
    <recommendedName>
        <fullName evidence="8">Protein prenyltransferase alpha subunit repeat-containing protein 1</fullName>
    </recommendedName>
</protein>
<dbReference type="EMBL" id="LRBV02000003">
    <property type="status" value="NOT_ANNOTATED_CDS"/>
    <property type="molecule type" value="Genomic_DNA"/>
</dbReference>
<evidence type="ECO:0000256" key="2">
    <source>
        <dbReference type="ARBA" id="ARBA00022602"/>
    </source>
</evidence>
<dbReference type="SUPFAM" id="SSF48439">
    <property type="entry name" value="Protein prenylyltransferase"/>
    <property type="match status" value="1"/>
</dbReference>
<reference evidence="6 7" key="1">
    <citation type="journal article" date="2016" name="G3 (Bethesda)">
        <title>First Draft Assembly and Annotation of the Genome of a California Endemic Oak Quercus lobata Nee (Fagaceae).</title>
        <authorList>
            <person name="Sork V.L."/>
            <person name="Fitz-Gibbon S.T."/>
            <person name="Puiu D."/>
            <person name="Crepeau M."/>
            <person name="Gugger P.F."/>
            <person name="Sherman R."/>
            <person name="Stevens K."/>
            <person name="Langley C.H."/>
            <person name="Pellegrini M."/>
            <person name="Salzberg S.L."/>
        </authorList>
    </citation>
    <scope>NUCLEOTIDE SEQUENCE [LARGE SCALE GENOMIC DNA]</scope>
    <source>
        <strain evidence="6 7">cv. SW786</strain>
    </source>
</reference>
<dbReference type="AlphaFoldDB" id="A0A7N2L5V8"/>
<evidence type="ECO:0000256" key="5">
    <source>
        <dbReference type="SAM" id="MobiDB-lite"/>
    </source>
</evidence>
<evidence type="ECO:0000313" key="7">
    <source>
        <dbReference type="Proteomes" id="UP000594261"/>
    </source>
</evidence>
<dbReference type="Gramene" id="QL03p030425:mrna">
    <property type="protein sequence ID" value="QL03p030425:mrna"/>
    <property type="gene ID" value="QL03p030425"/>
</dbReference>
<dbReference type="GO" id="GO:0004662">
    <property type="term" value="F:CAAX-protein geranylgeranyltransferase activity"/>
    <property type="evidence" value="ECO:0007669"/>
    <property type="project" value="TreeGrafter"/>
</dbReference>
<keyword evidence="4" id="KW-0677">Repeat</keyword>
<dbReference type="OMA" id="HENACAE"/>
<dbReference type="Gene3D" id="1.25.40.120">
    <property type="entry name" value="Protein prenylyltransferase"/>
    <property type="match status" value="1"/>
</dbReference>
<feature type="region of interest" description="Disordered" evidence="5">
    <location>
        <begin position="1"/>
        <end position="23"/>
    </location>
</feature>
<dbReference type="GO" id="GO:0005953">
    <property type="term" value="C:CAAX-protein geranylgeranyltransferase complex"/>
    <property type="evidence" value="ECO:0007669"/>
    <property type="project" value="TreeGrafter"/>
</dbReference>
<dbReference type="GO" id="GO:0004660">
    <property type="term" value="F:protein farnesyltransferase activity"/>
    <property type="evidence" value="ECO:0007669"/>
    <property type="project" value="TreeGrafter"/>
</dbReference>
<proteinExistence type="inferred from homology"/>
<evidence type="ECO:0000256" key="3">
    <source>
        <dbReference type="ARBA" id="ARBA00022679"/>
    </source>
</evidence>
<dbReference type="Pfam" id="PF01239">
    <property type="entry name" value="PPTA"/>
    <property type="match status" value="2"/>
</dbReference>
<dbReference type="InParanoid" id="A0A7N2L5V8"/>
<reference evidence="6" key="2">
    <citation type="submission" date="2021-01" db="UniProtKB">
        <authorList>
            <consortium name="EnsemblPlants"/>
        </authorList>
    </citation>
    <scope>IDENTIFICATION</scope>
</reference>
<name>A0A7N2L5V8_QUELO</name>
<sequence>MGPAGKQGVNSDQGKCVPPPSVNAPANTQSWLMGKDVWAVQTSILATNRKLDGTVDGMDTEISSCLTYKWRARISQDGLYNKKEGAPIEGLGKMARNLSLPAHLQEKDSRGVGKLQLVRTPRKPTACQPGPSLPNPRSTNDIVRGLFTCEPDTVTVRHESRPYSSDEVGFVHPTQFATLTEDSTGDAAISDGTTFWCRDHKLGVSTQVVLPLYNAAKRAFIAAMEEYKRLGNDGLESEVMKHSKALLLLSSDFSTAWNSRKLVVSKKQQLSMYMGELLLSALVLSCSPKSDQAWSHRRWVIKSITGKCSALQQILGKESELVEKIAERSKMNYRAWNHRCWLVSYMTREQVLLELKKSRNWAGLHVADNCCFHYRRRLILRILKVSKLENASPGYSVEVSEVWKEELDWNEMLIKRYIGREALWLHRRFLSLCWMKQFATNLHDVSCHSELKISTINSFNSFIDNELHLLKSCSTVPDNDFEDFQAQATYSATYILWLTKQIPEFWSEFQEKLTIGTLKTMLSKVCPERSFLWDFLKD</sequence>
<dbReference type="InterPro" id="IPR002088">
    <property type="entry name" value="Prenyl_trans_a"/>
</dbReference>